<reference evidence="2" key="1">
    <citation type="submission" date="2019-02" db="EMBL/GenBank/DDBJ databases">
        <authorList>
            <person name="Gruber-Vodicka R. H."/>
            <person name="Seah K. B. B."/>
        </authorList>
    </citation>
    <scope>NUCLEOTIDE SEQUENCE</scope>
    <source>
        <strain evidence="3">BECK_SA2B12</strain>
        <strain evidence="1">BECK_SA2B15</strain>
        <strain evidence="2">BECK_SA2B20</strain>
    </source>
</reference>
<proteinExistence type="predicted"/>
<gene>
    <name evidence="1" type="ORF">BECKH772A_GA0070896_100089</name>
    <name evidence="2" type="ORF">BECKH772B_GA0070898_1004619</name>
    <name evidence="3" type="ORF">BECKH772C_GA0070978_1000139</name>
</gene>
<evidence type="ECO:0000313" key="2">
    <source>
        <dbReference type="EMBL" id="VFJ93563.1"/>
    </source>
</evidence>
<sequence length="61" mass="6864">MPSLETGKPIKKTFDAVELMRQLRSQVHGEIGRLGRAELKEYLRARVNMPRPVAGEDSKAT</sequence>
<name>A0A450UM11_9GAMM</name>
<protein>
    <submittedName>
        <fullName evidence="2">Uncharacterized protein</fullName>
    </submittedName>
</protein>
<dbReference type="EMBL" id="CAADFJ010000001">
    <property type="protein sequence ID" value="VFJ94883.1"/>
    <property type="molecule type" value="Genomic_DNA"/>
</dbReference>
<evidence type="ECO:0000313" key="1">
    <source>
        <dbReference type="EMBL" id="VFJ88332.1"/>
    </source>
</evidence>
<accession>A0A450UM11</accession>
<dbReference type="EMBL" id="CAADFG010000008">
    <property type="protein sequence ID" value="VFJ88332.1"/>
    <property type="molecule type" value="Genomic_DNA"/>
</dbReference>
<organism evidence="2">
    <name type="scientific">Candidatus Kentrum eta</name>
    <dbReference type="NCBI Taxonomy" id="2126337"/>
    <lineage>
        <taxon>Bacteria</taxon>
        <taxon>Pseudomonadati</taxon>
        <taxon>Pseudomonadota</taxon>
        <taxon>Gammaproteobacteria</taxon>
        <taxon>Candidatus Kentrum</taxon>
    </lineage>
</organism>
<evidence type="ECO:0000313" key="3">
    <source>
        <dbReference type="EMBL" id="VFJ94883.1"/>
    </source>
</evidence>
<dbReference type="AlphaFoldDB" id="A0A450UM11"/>
<dbReference type="EMBL" id="CAADFI010000046">
    <property type="protein sequence ID" value="VFJ93563.1"/>
    <property type="molecule type" value="Genomic_DNA"/>
</dbReference>